<name>E3M341_CAERE</name>
<feature type="compositionally biased region" description="Basic and acidic residues" evidence="1">
    <location>
        <begin position="246"/>
        <end position="262"/>
    </location>
</feature>
<keyword evidence="3" id="KW-1185">Reference proteome</keyword>
<feature type="region of interest" description="Disordered" evidence="1">
    <location>
        <begin position="100"/>
        <end position="125"/>
    </location>
</feature>
<dbReference type="AlphaFoldDB" id="E3M341"/>
<dbReference type="HOGENOM" id="CLU_611437_0_0_1"/>
<dbReference type="Proteomes" id="UP000008281">
    <property type="component" value="Unassembled WGS sequence"/>
</dbReference>
<evidence type="ECO:0000256" key="1">
    <source>
        <dbReference type="SAM" id="MobiDB-lite"/>
    </source>
</evidence>
<accession>E3M341</accession>
<feature type="compositionally biased region" description="Polar residues" evidence="1">
    <location>
        <begin position="104"/>
        <end position="122"/>
    </location>
</feature>
<organism evidence="3">
    <name type="scientific">Caenorhabditis remanei</name>
    <name type="common">Caenorhabditis vulgaris</name>
    <dbReference type="NCBI Taxonomy" id="31234"/>
    <lineage>
        <taxon>Eukaryota</taxon>
        <taxon>Metazoa</taxon>
        <taxon>Ecdysozoa</taxon>
        <taxon>Nematoda</taxon>
        <taxon>Chromadorea</taxon>
        <taxon>Rhabditida</taxon>
        <taxon>Rhabditina</taxon>
        <taxon>Rhabditomorpha</taxon>
        <taxon>Rhabditoidea</taxon>
        <taxon>Rhabditidae</taxon>
        <taxon>Peloderinae</taxon>
        <taxon>Caenorhabditis</taxon>
    </lineage>
</organism>
<dbReference type="CTD" id="9821065"/>
<reference evidence="2" key="1">
    <citation type="submission" date="2007-07" db="EMBL/GenBank/DDBJ databases">
        <title>PCAP assembly of the Caenorhabditis remanei genome.</title>
        <authorList>
            <consortium name="The Caenorhabditis remanei Sequencing Consortium"/>
            <person name="Wilson R.K."/>
        </authorList>
    </citation>
    <scope>NUCLEOTIDE SEQUENCE [LARGE SCALE GENOMIC DNA]</scope>
    <source>
        <strain evidence="2">PB4641</strain>
    </source>
</reference>
<sequence>MNVDTSDLMDVLKIITRSGYSFFTKSKPFDFFKEDYSFKFSEATATYDDSIRVTVRFVSMKSGKVCMKGFMKCMTKTMDGILIKDILEAESIFSTRPLPRSHLKNNTSPKEIERTSTAATSSHSDEVICEVSEGIHENIPTVSSQKQTEKPRDTVIMNTGKPNDDAEIIIIPISTSTANSKSVTPESCVTTVVRNNNNIPAENQTRKEVNRINQGEKQNMTAGRSRVTGNESSTTTVCDESTVADGRAERGDSQISNKTREKAVVSRKRMRVMNCGDGITEPFGTNEFSVVNVIDKHACSEPSRVFARILRSSGVKGRFELHDVRKLPFKQVKIMYGFKVFEEDDIKMLNEKIGEGFDWRNSFSEEVMGGAHWFFWRKVSVEEVVNAFAMNLLHGIDNSIRMPYSICDVVEEDIRKLLRQKPDAGKILVKKLKEKMFHSTAKHFEKML</sequence>
<feature type="compositionally biased region" description="Polar residues" evidence="1">
    <location>
        <begin position="214"/>
        <end position="239"/>
    </location>
</feature>
<dbReference type="KEGG" id="crq:GCK72_000645"/>
<proteinExistence type="predicted"/>
<dbReference type="GeneID" id="9821065"/>
<protein>
    <submittedName>
        <fullName evidence="2">Uncharacterized protein</fullName>
    </submittedName>
</protein>
<feature type="region of interest" description="Disordered" evidence="1">
    <location>
        <begin position="214"/>
        <end position="262"/>
    </location>
</feature>
<dbReference type="EMBL" id="DS268423">
    <property type="protein sequence ID" value="EFO90528.1"/>
    <property type="molecule type" value="Genomic_DNA"/>
</dbReference>
<dbReference type="RefSeq" id="XP_003109163.2">
    <property type="nucleotide sequence ID" value="XM_003109115.2"/>
</dbReference>
<gene>
    <name evidence="2" type="ORF">CRE_08220</name>
</gene>
<evidence type="ECO:0000313" key="2">
    <source>
        <dbReference type="EMBL" id="EFO90528.1"/>
    </source>
</evidence>
<evidence type="ECO:0000313" key="3">
    <source>
        <dbReference type="Proteomes" id="UP000008281"/>
    </source>
</evidence>
<dbReference type="InParanoid" id="E3M341"/>